<reference evidence="3 4" key="1">
    <citation type="journal article" date="2021" name="Microorganisms">
        <title>Acidisoma silvae sp. nov. and Acidisomacellulosilytica sp. nov., Two Acidophilic Bacteria Isolated from Decaying Wood, Hydrolyzing Cellulose and Producing Poly-3-hydroxybutyrate.</title>
        <authorList>
            <person name="Mieszkin S."/>
            <person name="Pouder E."/>
            <person name="Uroz S."/>
            <person name="Simon-Colin C."/>
            <person name="Alain K."/>
        </authorList>
    </citation>
    <scope>NUCLEOTIDE SEQUENCE [LARGE SCALE GENOMIC DNA]</scope>
    <source>
        <strain evidence="3 4">HW T5.17</strain>
    </source>
</reference>
<feature type="region of interest" description="Disordered" evidence="1">
    <location>
        <begin position="353"/>
        <end position="397"/>
    </location>
</feature>
<comment type="caution">
    <text evidence="3">The sequence shown here is derived from an EMBL/GenBank/DDBJ whole genome shotgun (WGS) entry which is preliminary data.</text>
</comment>
<feature type="compositionally biased region" description="Basic and acidic residues" evidence="1">
    <location>
        <begin position="817"/>
        <end position="847"/>
    </location>
</feature>
<feature type="region of interest" description="Disordered" evidence="1">
    <location>
        <begin position="817"/>
        <end position="853"/>
    </location>
</feature>
<evidence type="ECO:0000313" key="4">
    <source>
        <dbReference type="Proteomes" id="UP000721844"/>
    </source>
</evidence>
<dbReference type="Pfam" id="PF13481">
    <property type="entry name" value="AAA_25"/>
    <property type="match status" value="1"/>
</dbReference>
<protein>
    <submittedName>
        <fullName evidence="3">AAA family ATPase</fullName>
    </submittedName>
</protein>
<feature type="compositionally biased region" description="Acidic residues" evidence="1">
    <location>
        <begin position="355"/>
        <end position="369"/>
    </location>
</feature>
<dbReference type="AlphaFoldDB" id="A0A963Z0A4"/>
<dbReference type="Gene3D" id="3.40.50.300">
    <property type="entry name" value="P-loop containing nucleotide triphosphate hydrolases"/>
    <property type="match status" value="1"/>
</dbReference>
<dbReference type="Proteomes" id="UP000721844">
    <property type="component" value="Unassembled WGS sequence"/>
</dbReference>
<dbReference type="CDD" id="cd01125">
    <property type="entry name" value="RepA_RSF1010_like"/>
    <property type="match status" value="1"/>
</dbReference>
<name>A0A963Z0A4_9PROT</name>
<sequence>MTYDSSRQGADFKRVARHLLPFLPEKSWANFGYGLRQGDSRRAKVNLYSASTKRPETLRSFDSAVERLGMVDPTPKKDYRPEHASGYRVDMVAFRVGPGVVVYDFDKCRDPATGRINREVKSLLEKLDTFAHVSPSGTGIHAIGLIPAEDIQPRLYELELADASPVEIYVGSAMEAETAGANYFSTFVPDPLPGYDKPLRDVTGLTRTLAGESAARLSAKLPTIDRGIALVTDPSTVAESLNRIPNDNLTWNDWSRIGATIYNSTEGSPDGLALFKEWSSKSLKHRDAECDGRWNNWKTHPYTDLSFGSLVHLARLTDPGFLKSAFNDFTGPDPGDDTPPFDTWIEAGIFVVDPGDWDDDSPGPDDAVDDNVPPPDDIDASGATEPVEGFDDAPAPTLAGDLLEADRNTQQAADAASATLQATDCDAVWDMPYTRRWLYGTELINRYVSALGAPGGVGKSAYAMAVALSVATNRSLLNPSSRLPSAHARVHRQGNVWFLGLEDPQGENVLRLKAACQLHGVQRSEIAGRIFLDSGRDRSFVIAKYKDDGSVMVTPLVDQIITEIRRREVRLLIVDPFVNCHELSENANDEMNFVMRSWGKIANDTDCAIWLVHHFRKGGSSGDSEAFRGAVSIQGAARAMTTLTAMTGEDAKRLNVADDERWQYVRSANVKANLAPRQESQQWFRLVPVTLPSVDPEYPEDVSVQAMQAWWPGRQSGTLGWKAAEAMLRTLDGEPMPDERYRRGKRSREVIVAGDTAKHDLWAGSVIMRLAEVNEERAESLLRLWQEQGILFEKDYKTKSTQWNTRRGLHVDWAKVEEQKRRSPHDAAEGAPRDISEFRPTEPHDIEELLADA</sequence>
<dbReference type="EMBL" id="JAESVA010000002">
    <property type="protein sequence ID" value="MCB8880196.1"/>
    <property type="molecule type" value="Genomic_DNA"/>
</dbReference>
<keyword evidence="4" id="KW-1185">Reference proteome</keyword>
<feature type="domain" description="Primase C-terminal 2" evidence="2">
    <location>
        <begin position="239"/>
        <end position="314"/>
    </location>
</feature>
<evidence type="ECO:0000256" key="1">
    <source>
        <dbReference type="SAM" id="MobiDB-lite"/>
    </source>
</evidence>
<accession>A0A963Z0A4</accession>
<dbReference type="InterPro" id="IPR014819">
    <property type="entry name" value="PriCT_2"/>
</dbReference>
<dbReference type="GO" id="GO:0016817">
    <property type="term" value="F:hydrolase activity, acting on acid anhydrides"/>
    <property type="evidence" value="ECO:0007669"/>
    <property type="project" value="InterPro"/>
</dbReference>
<organism evidence="3 4">
    <name type="scientific">Acidisoma cellulosilyticum</name>
    <dbReference type="NCBI Taxonomy" id="2802395"/>
    <lineage>
        <taxon>Bacteria</taxon>
        <taxon>Pseudomonadati</taxon>
        <taxon>Pseudomonadota</taxon>
        <taxon>Alphaproteobacteria</taxon>
        <taxon>Acetobacterales</taxon>
        <taxon>Acidocellaceae</taxon>
        <taxon>Acidisoma</taxon>
    </lineage>
</organism>
<dbReference type="SUPFAM" id="SSF52540">
    <property type="entry name" value="P-loop containing nucleoside triphosphate hydrolases"/>
    <property type="match status" value="1"/>
</dbReference>
<evidence type="ECO:0000259" key="2">
    <source>
        <dbReference type="Pfam" id="PF08707"/>
    </source>
</evidence>
<dbReference type="RefSeq" id="WP_227306801.1">
    <property type="nucleotide sequence ID" value="NZ_JAESVA010000002.1"/>
</dbReference>
<evidence type="ECO:0000313" key="3">
    <source>
        <dbReference type="EMBL" id="MCB8880196.1"/>
    </source>
</evidence>
<proteinExistence type="predicted"/>
<dbReference type="InterPro" id="IPR027417">
    <property type="entry name" value="P-loop_NTPase"/>
</dbReference>
<dbReference type="InterPro" id="IPR038724">
    <property type="entry name" value="RepA"/>
</dbReference>
<gene>
    <name evidence="3" type="ORF">ACELLULO517_08130</name>
</gene>
<dbReference type="Pfam" id="PF08707">
    <property type="entry name" value="PriCT_2"/>
    <property type="match status" value="1"/>
</dbReference>